<gene>
    <name evidence="1" type="ORF">HMPREF9123_1523</name>
</gene>
<evidence type="ECO:0000313" key="1">
    <source>
        <dbReference type="EMBL" id="EGF10852.1"/>
    </source>
</evidence>
<comment type="caution">
    <text evidence="1">The sequence shown here is derived from an EMBL/GenBank/DDBJ whole genome shotgun (WGS) entry which is preliminary data.</text>
</comment>
<accession>F2BCR8</accession>
<dbReference type="HOGENOM" id="CLU_3170598_0_0_4"/>
<proteinExistence type="predicted"/>
<reference evidence="1 2" key="1">
    <citation type="submission" date="2011-02" db="EMBL/GenBank/DDBJ databases">
        <authorList>
            <person name="Muzny D."/>
            <person name="Qin X."/>
            <person name="Deng J."/>
            <person name="Jiang H."/>
            <person name="Liu Y."/>
            <person name="Qu J."/>
            <person name="Song X.-Z."/>
            <person name="Zhang L."/>
            <person name="Thornton R."/>
            <person name="Coyle M."/>
            <person name="Francisco L."/>
            <person name="Jackson L."/>
            <person name="Javaid M."/>
            <person name="Korchina V."/>
            <person name="Kovar C."/>
            <person name="Mata R."/>
            <person name="Mathew T."/>
            <person name="Ngo R."/>
            <person name="Nguyen L."/>
            <person name="Nguyen N."/>
            <person name="Okwuonu G."/>
            <person name="Ongeri F."/>
            <person name="Pham C."/>
            <person name="Simmons D."/>
            <person name="Wilczek-Boney K."/>
            <person name="Hale W."/>
            <person name="Jakkamsetti A."/>
            <person name="Pham P."/>
            <person name="Ruth R."/>
            <person name="San Lucas F."/>
            <person name="Warren J."/>
            <person name="Zhang J."/>
            <person name="Zhao Z."/>
            <person name="Zhou C."/>
            <person name="Zhu D."/>
            <person name="Lee S."/>
            <person name="Bess C."/>
            <person name="Blankenburg K."/>
            <person name="Forbes L."/>
            <person name="Fu Q."/>
            <person name="Gubbala S."/>
            <person name="Hirani K."/>
            <person name="Jayaseelan J.C."/>
            <person name="Lara F."/>
            <person name="Munidasa M."/>
            <person name="Palculict T."/>
            <person name="Patil S."/>
            <person name="Pu L.-L."/>
            <person name="Saada N."/>
            <person name="Tang L."/>
            <person name="Weissenberger G."/>
            <person name="Zhu Y."/>
            <person name="Hemphill L."/>
            <person name="Shang Y."/>
            <person name="Youmans B."/>
            <person name="Ayvaz T."/>
            <person name="Ross M."/>
            <person name="Santibanez J."/>
            <person name="Aqrawi P."/>
            <person name="Gross S."/>
            <person name="Joshi V."/>
            <person name="Fowler G."/>
            <person name="Nazareth L."/>
            <person name="Reid J."/>
            <person name="Worley K."/>
            <person name="Petrosino J."/>
            <person name="Highlander S."/>
            <person name="Gibbs R."/>
        </authorList>
    </citation>
    <scope>NUCLEOTIDE SEQUENCE [LARGE SCALE GENOMIC DNA]</scope>
    <source>
        <strain evidence="1 2">ATCC BAA-1200</strain>
    </source>
</reference>
<protein>
    <submittedName>
        <fullName evidence="1">Uncharacterized protein</fullName>
    </submittedName>
</protein>
<name>F2BCR8_9NEIS</name>
<dbReference type="EMBL" id="AFAY01000030">
    <property type="protein sequence ID" value="EGF10852.1"/>
    <property type="molecule type" value="Genomic_DNA"/>
</dbReference>
<sequence length="47" mass="4901">MSGRGRLKTVFGCAETSFSDGLCRWVGCRPEATHAVAAGACAGRQVE</sequence>
<dbReference type="AlphaFoldDB" id="F2BCR8"/>
<evidence type="ECO:0000313" key="2">
    <source>
        <dbReference type="Proteomes" id="UP000004105"/>
    </source>
</evidence>
<organism evidence="1 2">
    <name type="scientific">Neisseria bacilliformis ATCC BAA-1200</name>
    <dbReference type="NCBI Taxonomy" id="888742"/>
    <lineage>
        <taxon>Bacteria</taxon>
        <taxon>Pseudomonadati</taxon>
        <taxon>Pseudomonadota</taxon>
        <taxon>Betaproteobacteria</taxon>
        <taxon>Neisseriales</taxon>
        <taxon>Neisseriaceae</taxon>
        <taxon>Neisseria</taxon>
    </lineage>
</organism>
<keyword evidence="2" id="KW-1185">Reference proteome</keyword>
<dbReference type="Proteomes" id="UP000004105">
    <property type="component" value="Unassembled WGS sequence"/>
</dbReference>